<dbReference type="EMBL" id="JBBNAG010000003">
    <property type="protein sequence ID" value="KAK9148590.1"/>
    <property type="molecule type" value="Genomic_DNA"/>
</dbReference>
<protein>
    <submittedName>
        <fullName evidence="1">Uncharacterized protein</fullName>
    </submittedName>
</protein>
<accession>A0AAP0KCD6</accession>
<evidence type="ECO:0000313" key="2">
    <source>
        <dbReference type="Proteomes" id="UP001419268"/>
    </source>
</evidence>
<name>A0AAP0KCD6_9MAGN</name>
<comment type="caution">
    <text evidence="1">The sequence shown here is derived from an EMBL/GenBank/DDBJ whole genome shotgun (WGS) entry which is preliminary data.</text>
</comment>
<reference evidence="1 2" key="1">
    <citation type="submission" date="2024-01" db="EMBL/GenBank/DDBJ databases">
        <title>Genome assemblies of Stephania.</title>
        <authorList>
            <person name="Yang L."/>
        </authorList>
    </citation>
    <scope>NUCLEOTIDE SEQUENCE [LARGE SCALE GENOMIC DNA]</scope>
    <source>
        <strain evidence="1">JXDWG</strain>
        <tissue evidence="1">Leaf</tissue>
    </source>
</reference>
<proteinExistence type="predicted"/>
<dbReference type="AlphaFoldDB" id="A0AAP0KCD6"/>
<evidence type="ECO:0000313" key="1">
    <source>
        <dbReference type="EMBL" id="KAK9148590.1"/>
    </source>
</evidence>
<sequence length="83" mass="9063">MSAVRGQACFCHCMSSDGQGKLSLRRVEDVNRQSGGRSMVSDEIEIMDPLQRLRCVGRDDVTIVMVSAGVIVETMECGSRRGV</sequence>
<dbReference type="Proteomes" id="UP001419268">
    <property type="component" value="Unassembled WGS sequence"/>
</dbReference>
<organism evidence="1 2">
    <name type="scientific">Stephania cephalantha</name>
    <dbReference type="NCBI Taxonomy" id="152367"/>
    <lineage>
        <taxon>Eukaryota</taxon>
        <taxon>Viridiplantae</taxon>
        <taxon>Streptophyta</taxon>
        <taxon>Embryophyta</taxon>
        <taxon>Tracheophyta</taxon>
        <taxon>Spermatophyta</taxon>
        <taxon>Magnoliopsida</taxon>
        <taxon>Ranunculales</taxon>
        <taxon>Menispermaceae</taxon>
        <taxon>Menispermoideae</taxon>
        <taxon>Cissampelideae</taxon>
        <taxon>Stephania</taxon>
    </lineage>
</organism>
<gene>
    <name evidence="1" type="ORF">Scep_007347</name>
</gene>
<keyword evidence="2" id="KW-1185">Reference proteome</keyword>